<dbReference type="RefSeq" id="WP_220205547.1">
    <property type="nucleotide sequence ID" value="NZ_BNJK01000001.1"/>
</dbReference>
<comment type="cofactor">
    <cofactor evidence="1">
        <name>Mg(2+)</name>
        <dbReference type="ChEBI" id="CHEBI:18420"/>
    </cofactor>
</comment>
<dbReference type="InterPro" id="IPR036649">
    <property type="entry name" value="Pyrophosphatase_sf"/>
</dbReference>
<accession>A0A8J3ILW4</accession>
<keyword evidence="4" id="KW-0378">Hydrolase</keyword>
<sequence length="124" mass="14004">MRPDLRDYMGRTVRVIIDRPLGSVHPRHSDIIYPINYGYLPATVSGDGMEIDAYLLGITTPITEFQGVVIGIVVRDDDNEDKLIVAPVDMNFSHEQMQDALHFQERFFASRIIATPKRKGTSSL</sequence>
<keyword evidence="7" id="KW-1185">Reference proteome</keyword>
<organism evidence="6 7">
    <name type="scientific">Reticulibacter mediterranei</name>
    <dbReference type="NCBI Taxonomy" id="2778369"/>
    <lineage>
        <taxon>Bacteria</taxon>
        <taxon>Bacillati</taxon>
        <taxon>Chloroflexota</taxon>
        <taxon>Ktedonobacteria</taxon>
        <taxon>Ktedonobacterales</taxon>
        <taxon>Reticulibacteraceae</taxon>
        <taxon>Reticulibacter</taxon>
    </lineage>
</organism>
<protein>
    <recommendedName>
        <fullName evidence="2">inorganic diphosphatase</fullName>
        <ecNumber evidence="2">3.6.1.1</ecNumber>
    </recommendedName>
</protein>
<keyword evidence="5" id="KW-0460">Magnesium</keyword>
<evidence type="ECO:0000313" key="7">
    <source>
        <dbReference type="Proteomes" id="UP000597444"/>
    </source>
</evidence>
<dbReference type="EMBL" id="BNJK01000001">
    <property type="protein sequence ID" value="GHO94835.1"/>
    <property type="molecule type" value="Genomic_DNA"/>
</dbReference>
<dbReference type="GO" id="GO:0004427">
    <property type="term" value="F:inorganic diphosphate phosphatase activity"/>
    <property type="evidence" value="ECO:0007669"/>
    <property type="project" value="UniProtKB-EC"/>
</dbReference>
<keyword evidence="3" id="KW-0479">Metal-binding</keyword>
<dbReference type="GO" id="GO:0006796">
    <property type="term" value="P:phosphate-containing compound metabolic process"/>
    <property type="evidence" value="ECO:0007669"/>
    <property type="project" value="InterPro"/>
</dbReference>
<dbReference type="AlphaFoldDB" id="A0A8J3ILW4"/>
<dbReference type="EC" id="3.6.1.1" evidence="2"/>
<evidence type="ECO:0000256" key="3">
    <source>
        <dbReference type="ARBA" id="ARBA00022723"/>
    </source>
</evidence>
<evidence type="ECO:0000256" key="1">
    <source>
        <dbReference type="ARBA" id="ARBA00001946"/>
    </source>
</evidence>
<comment type="caution">
    <text evidence="6">The sequence shown here is derived from an EMBL/GenBank/DDBJ whole genome shotgun (WGS) entry which is preliminary data.</text>
</comment>
<evidence type="ECO:0000256" key="4">
    <source>
        <dbReference type="ARBA" id="ARBA00022801"/>
    </source>
</evidence>
<name>A0A8J3ILW4_9CHLR</name>
<dbReference type="InterPro" id="IPR008162">
    <property type="entry name" value="Pyrophosphatase"/>
</dbReference>
<evidence type="ECO:0000313" key="6">
    <source>
        <dbReference type="EMBL" id="GHO94835.1"/>
    </source>
</evidence>
<evidence type="ECO:0000256" key="5">
    <source>
        <dbReference type="ARBA" id="ARBA00022842"/>
    </source>
</evidence>
<reference evidence="6" key="1">
    <citation type="submission" date="2020-10" db="EMBL/GenBank/DDBJ databases">
        <title>Taxonomic study of unclassified bacteria belonging to the class Ktedonobacteria.</title>
        <authorList>
            <person name="Yabe S."/>
            <person name="Wang C.M."/>
            <person name="Zheng Y."/>
            <person name="Sakai Y."/>
            <person name="Cavaletti L."/>
            <person name="Monciardini P."/>
            <person name="Donadio S."/>
        </authorList>
    </citation>
    <scope>NUCLEOTIDE SEQUENCE</scope>
    <source>
        <strain evidence="6">ID150040</strain>
    </source>
</reference>
<gene>
    <name evidence="6" type="ORF">KSF_048830</name>
</gene>
<dbReference type="SUPFAM" id="SSF50324">
    <property type="entry name" value="Inorganic pyrophosphatase"/>
    <property type="match status" value="1"/>
</dbReference>
<dbReference type="Gene3D" id="3.90.80.10">
    <property type="entry name" value="Inorganic pyrophosphatase"/>
    <property type="match status" value="1"/>
</dbReference>
<dbReference type="Proteomes" id="UP000597444">
    <property type="component" value="Unassembled WGS sequence"/>
</dbReference>
<dbReference type="GO" id="GO:0000287">
    <property type="term" value="F:magnesium ion binding"/>
    <property type="evidence" value="ECO:0007669"/>
    <property type="project" value="InterPro"/>
</dbReference>
<proteinExistence type="predicted"/>
<dbReference type="Pfam" id="PF00719">
    <property type="entry name" value="Pyrophosphatase"/>
    <property type="match status" value="1"/>
</dbReference>
<dbReference type="GO" id="GO:0005737">
    <property type="term" value="C:cytoplasm"/>
    <property type="evidence" value="ECO:0007669"/>
    <property type="project" value="InterPro"/>
</dbReference>
<evidence type="ECO:0000256" key="2">
    <source>
        <dbReference type="ARBA" id="ARBA00012146"/>
    </source>
</evidence>